<organism evidence="2">
    <name type="scientific">Kryptoperidinium triquetrum</name>
    <name type="common">Dinoflagellate</name>
    <name type="synonym">Heterocapsa triquetra</name>
    <dbReference type="NCBI Taxonomy" id="66468"/>
    <lineage>
        <taxon>Eukaryota</taxon>
        <taxon>Sar</taxon>
        <taxon>Alveolata</taxon>
        <taxon>Dinophyceae</taxon>
        <taxon>Peridiniales</taxon>
        <taxon>Kryptoperidiniaceae</taxon>
        <taxon>Kryptoperidinium</taxon>
    </lineage>
</organism>
<keyword evidence="1" id="KW-0812">Transmembrane</keyword>
<protein>
    <submittedName>
        <fullName evidence="2">Uncharacterized protein</fullName>
    </submittedName>
</protein>
<evidence type="ECO:0000256" key="1">
    <source>
        <dbReference type="SAM" id="Phobius"/>
    </source>
</evidence>
<dbReference type="EMBL" id="EU153208">
    <property type="protein sequence ID" value="ABV72548.1"/>
    <property type="molecule type" value="mRNA"/>
</dbReference>
<feature type="transmembrane region" description="Helical" evidence="1">
    <location>
        <begin position="85"/>
        <end position="105"/>
    </location>
</feature>
<accession>A8I1T5</accession>
<name>A8I1T5_KRYTR</name>
<proteinExistence type="evidence at transcript level"/>
<sequence>MPKVVKYSDGGAAGACGGAGMVGCCGGAGAICCETDGAVSSVSWNYVGTGNGGFDTAQTYNYVGEGCGAYDKTETVTYYGWKLKACILPIAALLLLLGIFCWWWLCWNPVTPPPQPAGPPKECIVYGDPHIGTYDGMHADYYTPGEYWLVKSELLKIQGKYMPLPITNGLAVTVEIAVSGKLLNGNILLIGATSASYGPTKDQQTPILGAMGMQWSDAQGLVHAEYNGVGETLQKGRAGKAMHVMHVQLGYDVYIQVNRWNEPGEGAYINVKIRQPPIPGQDGQCGNFNGNPADDDRMLVRQRLGPQGVSPQDLLFPGYKTPINPGNRPDINDCPAPKMTQAKAACAAQAPNHMAGHSCIMDYCFGSPSLAMEGI</sequence>
<keyword evidence="1" id="KW-1133">Transmembrane helix</keyword>
<reference evidence="2" key="1">
    <citation type="journal article" date="2008" name="J. Phycol.">
        <title>mRNA EDITING AND SPLICED-LEADER RNA TRANS-SPLICING GROUPS OXYRRHIS, NOCTILUCA, HETEROCAPSA, AND AMPHIDINIUM AS BASAL LINEAGES OF DINOFLAGELLATES.</title>
        <authorList>
            <person name="Zhang H."/>
            <person name="Lin S."/>
        </authorList>
    </citation>
    <scope>NUCLEOTIDE SEQUENCE</scope>
    <source>
        <strain evidence="2">CCMP449</strain>
    </source>
</reference>
<dbReference type="PROSITE" id="PS51257">
    <property type="entry name" value="PROKAR_LIPOPROTEIN"/>
    <property type="match status" value="1"/>
</dbReference>
<evidence type="ECO:0000313" key="2">
    <source>
        <dbReference type="EMBL" id="ABV72548.1"/>
    </source>
</evidence>
<dbReference type="AlphaFoldDB" id="A8I1T5"/>
<keyword evidence="1" id="KW-0472">Membrane</keyword>